<evidence type="ECO:0000256" key="1">
    <source>
        <dbReference type="SAM" id="MobiDB-lite"/>
    </source>
</evidence>
<organism evidence="2 3">
    <name type="scientific">Amborella trichopoda</name>
    <dbReference type="NCBI Taxonomy" id="13333"/>
    <lineage>
        <taxon>Eukaryota</taxon>
        <taxon>Viridiplantae</taxon>
        <taxon>Streptophyta</taxon>
        <taxon>Embryophyta</taxon>
        <taxon>Tracheophyta</taxon>
        <taxon>Spermatophyta</taxon>
        <taxon>Magnoliopsida</taxon>
        <taxon>Amborellales</taxon>
        <taxon>Amborellaceae</taxon>
        <taxon>Amborella</taxon>
    </lineage>
</organism>
<keyword evidence="3" id="KW-1185">Reference proteome</keyword>
<dbReference type="EMBL" id="KI392518">
    <property type="protein sequence ID" value="ERN14885.1"/>
    <property type="molecule type" value="Genomic_DNA"/>
</dbReference>
<feature type="region of interest" description="Disordered" evidence="1">
    <location>
        <begin position="127"/>
        <end position="148"/>
    </location>
</feature>
<dbReference type="HOGENOM" id="CLU_1761229_0_0_1"/>
<proteinExistence type="predicted"/>
<dbReference type="AlphaFoldDB" id="U5CY24"/>
<protein>
    <submittedName>
        <fullName evidence="2">Uncharacterized protein</fullName>
    </submittedName>
</protein>
<name>U5CY24_AMBTC</name>
<reference evidence="3" key="1">
    <citation type="journal article" date="2013" name="Science">
        <title>The Amborella genome and the evolution of flowering plants.</title>
        <authorList>
            <consortium name="Amborella Genome Project"/>
        </authorList>
    </citation>
    <scope>NUCLEOTIDE SEQUENCE [LARGE SCALE GENOMIC DNA]</scope>
</reference>
<accession>U5CY24</accession>
<evidence type="ECO:0000313" key="3">
    <source>
        <dbReference type="Proteomes" id="UP000017836"/>
    </source>
</evidence>
<dbReference type="Gramene" id="ERN14885">
    <property type="protein sequence ID" value="ERN14885"/>
    <property type="gene ID" value="AMTR_s00032p00161670"/>
</dbReference>
<dbReference type="Proteomes" id="UP000017836">
    <property type="component" value="Unassembled WGS sequence"/>
</dbReference>
<evidence type="ECO:0000313" key="2">
    <source>
        <dbReference type="EMBL" id="ERN14885.1"/>
    </source>
</evidence>
<gene>
    <name evidence="2" type="ORF">AMTR_s00032p00161670</name>
</gene>
<sequence length="148" mass="16410">MTMRDPLIRPLPNSSTFRMAASSTEELRTLGNAFLVIHGQLRRLMDMVPLGIIDNLIAIQAMDLASSLRPLGSSLVANFRVDIVEESINGEGLCQEDINGEPEVVEGKYRDETQLLRRIEAITLEDDPSRPPARSAVEANRGRLRGLQ</sequence>